<evidence type="ECO:0000259" key="1">
    <source>
        <dbReference type="SMART" id="SM00860"/>
    </source>
</evidence>
<name>A0A3R6E0I9_9FIRM</name>
<organism evidence="2 4">
    <name type="scientific">Roseburia inulinivorans</name>
    <dbReference type="NCBI Taxonomy" id="360807"/>
    <lineage>
        <taxon>Bacteria</taxon>
        <taxon>Bacillati</taxon>
        <taxon>Bacillota</taxon>
        <taxon>Clostridia</taxon>
        <taxon>Lachnospirales</taxon>
        <taxon>Lachnospiraceae</taxon>
        <taxon>Roseburia</taxon>
    </lineage>
</organism>
<dbReference type="InterPro" id="IPR037883">
    <property type="entry name" value="Knr4/Smi1-like_sf"/>
</dbReference>
<dbReference type="EMBL" id="QSKW01000043">
    <property type="protein sequence ID" value="RHE91181.1"/>
    <property type="molecule type" value="Genomic_DNA"/>
</dbReference>
<accession>A0A3R6E0I9</accession>
<dbReference type="InterPro" id="IPR018958">
    <property type="entry name" value="Knr4/Smi1-like_dom"/>
</dbReference>
<dbReference type="EMBL" id="QSFX01000095">
    <property type="protein sequence ID" value="RHA81145.1"/>
    <property type="molecule type" value="Genomic_DNA"/>
</dbReference>
<comment type="caution">
    <text evidence="2">The sequence shown here is derived from an EMBL/GenBank/DDBJ whole genome shotgun (WGS) entry which is preliminary data.</text>
</comment>
<dbReference type="Pfam" id="PF14567">
    <property type="entry name" value="SUKH_5"/>
    <property type="match status" value="1"/>
</dbReference>
<evidence type="ECO:0000313" key="3">
    <source>
        <dbReference type="EMBL" id="RHE91181.1"/>
    </source>
</evidence>
<dbReference type="Proteomes" id="UP000283492">
    <property type="component" value="Unassembled WGS sequence"/>
</dbReference>
<evidence type="ECO:0000313" key="2">
    <source>
        <dbReference type="EMBL" id="RHA81145.1"/>
    </source>
</evidence>
<protein>
    <submittedName>
        <fullName evidence="2">SMI1/KNR4 family protein</fullName>
    </submittedName>
</protein>
<dbReference type="SMART" id="SM00860">
    <property type="entry name" value="SMI1_KNR4"/>
    <property type="match status" value="1"/>
</dbReference>
<proteinExistence type="predicted"/>
<dbReference type="AlphaFoldDB" id="A0A3R6E0I9"/>
<dbReference type="Gene3D" id="3.40.1580.10">
    <property type="entry name" value="SMI1/KNR4-like"/>
    <property type="match status" value="1"/>
</dbReference>
<reference evidence="4 5" key="1">
    <citation type="submission" date="2018-08" db="EMBL/GenBank/DDBJ databases">
        <title>A genome reference for cultivated species of the human gut microbiota.</title>
        <authorList>
            <person name="Zou Y."/>
            <person name="Xue W."/>
            <person name="Luo G."/>
        </authorList>
    </citation>
    <scope>NUCLEOTIDE SEQUENCE [LARGE SCALE GENOMIC DNA]</scope>
    <source>
        <strain evidence="3 5">AM27-11</strain>
        <strain evidence="2 4">AM42-1AC</strain>
    </source>
</reference>
<dbReference type="SUPFAM" id="SSF160631">
    <property type="entry name" value="SMI1/KNR4-like"/>
    <property type="match status" value="1"/>
</dbReference>
<evidence type="ECO:0000313" key="4">
    <source>
        <dbReference type="Proteomes" id="UP000283492"/>
    </source>
</evidence>
<dbReference type="Proteomes" id="UP000286271">
    <property type="component" value="Unassembled WGS sequence"/>
</dbReference>
<dbReference type="RefSeq" id="WP_118583996.1">
    <property type="nucleotide sequence ID" value="NZ_CABJFX010000095.1"/>
</dbReference>
<evidence type="ECO:0000313" key="5">
    <source>
        <dbReference type="Proteomes" id="UP000286271"/>
    </source>
</evidence>
<gene>
    <name evidence="3" type="ORF">DW707_16840</name>
    <name evidence="2" type="ORF">DW914_19330</name>
</gene>
<sequence>MYDKVVELINQYEEKGDFTYAVVNDVIIAEAEKVLDVNIPEQYQWFLKRYGHGGIGGIETLGVGKNGKIIFVNKTLEFREYGLPNEMIVIENCDEWIYCIDTKNGNIDMWSLGEKKCSLAYKDFFEYLIDRMNDAIENM</sequence>
<feature type="domain" description="Knr4/Smi1-like" evidence="1">
    <location>
        <begin position="22"/>
        <end position="130"/>
    </location>
</feature>